<proteinExistence type="predicted"/>
<sequence length="312" mass="35354">MDDSQNETHTFNVSAQVTSFQEHVLLQPDSTAELYQRVSFGRKTSHLDNVRFVTLKELEELAGASITASVDYLLYSPYENKENFKMFLEFCKQNRAFVSSIKEIELQTSVVNISVYLSAVSVDNLMSVKVVIDEDVEQPKHSKSGVLLYSVISSLPSTLKSLDVSELLDSLYNVRFPLELEELHFGACYMETWPRFPPKLKILTFKDTFFESYGAFPDLLRKIHFYLCTVEDYPLLLSSLPLEVKELSLTHCKLPSLAGIILPDSIEVLDLLNCSLNSIADFKFPTSLKDINLKGNNLSKIGDAKFPALRRL</sequence>
<keyword evidence="2" id="KW-1185">Reference proteome</keyword>
<dbReference type="SUPFAM" id="SSF52058">
    <property type="entry name" value="L domain-like"/>
    <property type="match status" value="1"/>
</dbReference>
<name>A0A1L0DFL5_9ASCO</name>
<protein>
    <submittedName>
        <fullName evidence="1">CIC11C00000003344</fullName>
    </submittedName>
</protein>
<dbReference type="Proteomes" id="UP000182334">
    <property type="component" value="Chromosome IV"/>
</dbReference>
<dbReference type="OrthoDB" id="266138at2759"/>
<dbReference type="EMBL" id="LT635759">
    <property type="protein sequence ID" value="SGZ54688.1"/>
    <property type="molecule type" value="Genomic_DNA"/>
</dbReference>
<organism evidence="1 2">
    <name type="scientific">Sungouiella intermedia</name>
    <dbReference type="NCBI Taxonomy" id="45354"/>
    <lineage>
        <taxon>Eukaryota</taxon>
        <taxon>Fungi</taxon>
        <taxon>Dikarya</taxon>
        <taxon>Ascomycota</taxon>
        <taxon>Saccharomycotina</taxon>
        <taxon>Pichiomycetes</taxon>
        <taxon>Metschnikowiaceae</taxon>
        <taxon>Sungouiella</taxon>
    </lineage>
</organism>
<reference evidence="1 2" key="1">
    <citation type="submission" date="2016-10" db="EMBL/GenBank/DDBJ databases">
        <authorList>
            <person name="de Groot N.N."/>
        </authorList>
    </citation>
    <scope>NUCLEOTIDE SEQUENCE [LARGE SCALE GENOMIC DNA]</scope>
    <source>
        <strain evidence="1 2">CBS 141442</strain>
    </source>
</reference>
<evidence type="ECO:0000313" key="1">
    <source>
        <dbReference type="EMBL" id="SGZ54688.1"/>
    </source>
</evidence>
<accession>A0A1L0DFL5</accession>
<dbReference type="Gene3D" id="3.80.10.10">
    <property type="entry name" value="Ribonuclease Inhibitor"/>
    <property type="match status" value="1"/>
</dbReference>
<gene>
    <name evidence="1" type="ORF">SAMEA4029010_CIC11G00000003344</name>
</gene>
<evidence type="ECO:0000313" key="2">
    <source>
        <dbReference type="Proteomes" id="UP000182334"/>
    </source>
</evidence>
<dbReference type="AlphaFoldDB" id="A0A1L0DFL5"/>
<dbReference type="InterPro" id="IPR032675">
    <property type="entry name" value="LRR_dom_sf"/>
</dbReference>